<accession>A0A9C6WAN7</accession>
<evidence type="ECO:0000256" key="2">
    <source>
        <dbReference type="ARBA" id="ARBA00022722"/>
    </source>
</evidence>
<dbReference type="GO" id="GO:0005634">
    <property type="term" value="C:nucleus"/>
    <property type="evidence" value="ECO:0007669"/>
    <property type="project" value="TreeGrafter"/>
</dbReference>
<keyword evidence="3" id="KW-0378">Hydrolase</keyword>
<dbReference type="InterPro" id="IPR040255">
    <property type="entry name" value="Non-specific_endonuclease"/>
</dbReference>
<sequence>MVEGTNRIFTYRDEAGAYQLLRTETVPSGLTLHMFCHGGDVIEYQCQDNGQFTTPFPMRCSKPMVANAKPVRDNECAGQMYSIGHQINGAHLELFRSCYDARNGRVLYAESDVYYKSYFPRRPFVDVTTDEIVTPAEGTSYIKRNIYSVFCSILGDKQDYWRSPYDLIINRGHLVASADFLFVDQMSSTFRYINFVPQCKSINDGNWEKIERWVRSQIPRSSPFHIKTGGIDVLNLADVNGYDRPVYLYNSKLPVPQWIYKVVRDVASGKRIYVFLSFNSVFQKNPPSVPAFCQAVSCPFYLSQDSKNGYIFCCNPEKFPY</sequence>
<evidence type="ECO:0000259" key="6">
    <source>
        <dbReference type="SMART" id="SM00892"/>
    </source>
</evidence>
<evidence type="ECO:0000256" key="5">
    <source>
        <dbReference type="PIRSR" id="PIRSR640255-2"/>
    </source>
</evidence>
<dbReference type="PANTHER" id="PTHR13966:SF17">
    <property type="entry name" value="ENDONUCLEASE-RELATED"/>
    <property type="match status" value="1"/>
</dbReference>
<feature type="binding site" evidence="5">
    <location>
        <position position="203"/>
    </location>
    <ligand>
        <name>Mg(2+)</name>
        <dbReference type="ChEBI" id="CHEBI:18420"/>
        <note>catalytic</note>
    </ligand>
</feature>
<dbReference type="InterPro" id="IPR001604">
    <property type="entry name" value="Endo_G_ENPP1-like_dom"/>
</dbReference>
<evidence type="ECO:0000256" key="4">
    <source>
        <dbReference type="PIRSR" id="PIRSR640255-1"/>
    </source>
</evidence>
<dbReference type="AlphaFoldDB" id="A0A9C6WAN7"/>
<dbReference type="Proteomes" id="UP000515160">
    <property type="component" value="Chromosome 3"/>
</dbReference>
<proteinExistence type="inferred from homology"/>
<keyword evidence="3" id="KW-0255">Endonuclease</keyword>
<dbReference type="GeneID" id="117566480"/>
<feature type="active site" description="Proton acceptor" evidence="4">
    <location>
        <position position="173"/>
    </location>
</feature>
<dbReference type="SUPFAM" id="SSF54060">
    <property type="entry name" value="His-Me finger endonucleases"/>
    <property type="match status" value="1"/>
</dbReference>
<dbReference type="InterPro" id="IPR044929">
    <property type="entry name" value="DNA/RNA_non-sp_Endonuclease_sf"/>
</dbReference>
<dbReference type="InterPro" id="IPR044925">
    <property type="entry name" value="His-Me_finger_sf"/>
</dbReference>
<dbReference type="OrthoDB" id="8194122at2759"/>
<name>A0A9C6WAN7_DROAB</name>
<evidence type="ECO:0000256" key="1">
    <source>
        <dbReference type="ARBA" id="ARBA00010052"/>
    </source>
</evidence>
<dbReference type="Pfam" id="PF01223">
    <property type="entry name" value="Endonuclease_NS"/>
    <property type="match status" value="1"/>
</dbReference>
<feature type="domain" description="DNA/RNA non-specific endonuclease/pyrophosphatase/phosphodiesterase" evidence="6">
    <location>
        <begin position="91"/>
        <end position="319"/>
    </location>
</feature>
<comment type="similarity">
    <text evidence="1">Belongs to the DNA/RNA non-specific endonuclease family.</text>
</comment>
<dbReference type="GO" id="GO:0003676">
    <property type="term" value="F:nucleic acid binding"/>
    <property type="evidence" value="ECO:0007669"/>
    <property type="project" value="InterPro"/>
</dbReference>
<evidence type="ECO:0000313" key="8">
    <source>
        <dbReference type="RefSeq" id="XP_051860860.1"/>
    </source>
</evidence>
<dbReference type="PANTHER" id="PTHR13966">
    <property type="entry name" value="ENDONUCLEASE RELATED"/>
    <property type="match status" value="1"/>
</dbReference>
<evidence type="ECO:0000256" key="3">
    <source>
        <dbReference type="ARBA" id="ARBA00022759"/>
    </source>
</evidence>
<dbReference type="GO" id="GO:0004521">
    <property type="term" value="F:RNA endonuclease activity"/>
    <property type="evidence" value="ECO:0007669"/>
    <property type="project" value="TreeGrafter"/>
</dbReference>
<dbReference type="GO" id="GO:0046872">
    <property type="term" value="F:metal ion binding"/>
    <property type="evidence" value="ECO:0007669"/>
    <property type="project" value="UniProtKB-KW"/>
</dbReference>
<dbReference type="Gene3D" id="3.40.570.10">
    <property type="entry name" value="Extracellular Endonuclease, subunit A"/>
    <property type="match status" value="1"/>
</dbReference>
<dbReference type="SMART" id="SM00892">
    <property type="entry name" value="Endonuclease_NS"/>
    <property type="match status" value="1"/>
</dbReference>
<gene>
    <name evidence="8" type="primary">LOC117566480</name>
</gene>
<reference evidence="8" key="1">
    <citation type="submission" date="2025-08" db="UniProtKB">
        <authorList>
            <consortium name="RefSeq"/>
        </authorList>
    </citation>
    <scope>IDENTIFICATION</scope>
    <source>
        <strain evidence="8">15112-1751.03</strain>
        <tissue evidence="8">Whole Adult</tissue>
    </source>
</reference>
<dbReference type="RefSeq" id="XP_051860860.1">
    <property type="nucleotide sequence ID" value="XM_052004900.1"/>
</dbReference>
<evidence type="ECO:0000313" key="7">
    <source>
        <dbReference type="Proteomes" id="UP000515160"/>
    </source>
</evidence>
<protein>
    <submittedName>
        <fullName evidence="8">Uncharacterized protein LOC117566480 isoform X2</fullName>
    </submittedName>
</protein>
<keyword evidence="7" id="KW-1185">Reference proteome</keyword>
<keyword evidence="5" id="KW-0479">Metal-binding</keyword>
<keyword evidence="2" id="KW-0540">Nuclease</keyword>
<dbReference type="GO" id="GO:0005743">
    <property type="term" value="C:mitochondrial inner membrane"/>
    <property type="evidence" value="ECO:0007669"/>
    <property type="project" value="TreeGrafter"/>
</dbReference>
<organism evidence="7 8">
    <name type="scientific">Drosophila albomicans</name>
    <name type="common">Fruit fly</name>
    <dbReference type="NCBI Taxonomy" id="7291"/>
    <lineage>
        <taxon>Eukaryota</taxon>
        <taxon>Metazoa</taxon>
        <taxon>Ecdysozoa</taxon>
        <taxon>Arthropoda</taxon>
        <taxon>Hexapoda</taxon>
        <taxon>Insecta</taxon>
        <taxon>Pterygota</taxon>
        <taxon>Neoptera</taxon>
        <taxon>Endopterygota</taxon>
        <taxon>Diptera</taxon>
        <taxon>Brachycera</taxon>
        <taxon>Muscomorpha</taxon>
        <taxon>Ephydroidea</taxon>
        <taxon>Drosophilidae</taxon>
        <taxon>Drosophila</taxon>
    </lineage>
</organism>
<dbReference type="GO" id="GO:0006309">
    <property type="term" value="P:apoptotic DNA fragmentation"/>
    <property type="evidence" value="ECO:0007669"/>
    <property type="project" value="TreeGrafter"/>
</dbReference>
<dbReference type="GO" id="GO:0000014">
    <property type="term" value="F:single-stranded DNA endodeoxyribonuclease activity"/>
    <property type="evidence" value="ECO:0007669"/>
    <property type="project" value="TreeGrafter"/>
</dbReference>